<name>A2BL40_HYPBU</name>
<evidence type="ECO:0000313" key="7">
    <source>
        <dbReference type="EMBL" id="ABM80701.1"/>
    </source>
</evidence>
<evidence type="ECO:0000256" key="4">
    <source>
        <dbReference type="ARBA" id="ARBA00023136"/>
    </source>
</evidence>
<feature type="transmembrane region" description="Helical" evidence="5">
    <location>
        <begin position="201"/>
        <end position="222"/>
    </location>
</feature>
<evidence type="ECO:0000256" key="1">
    <source>
        <dbReference type="ARBA" id="ARBA00004141"/>
    </source>
</evidence>
<dbReference type="GeneID" id="4782879"/>
<accession>A2BL40</accession>
<evidence type="ECO:0000313" key="8">
    <source>
        <dbReference type="Proteomes" id="UP000002593"/>
    </source>
</evidence>
<dbReference type="RefSeq" id="WP_011822019.1">
    <property type="nucleotide sequence ID" value="NC_008818.1"/>
</dbReference>
<dbReference type="Pfam" id="PF12698">
    <property type="entry name" value="ABC2_membrane_3"/>
    <property type="match status" value="1"/>
</dbReference>
<keyword evidence="3 5" id="KW-1133">Transmembrane helix</keyword>
<dbReference type="EMBL" id="CP000493">
    <property type="protein sequence ID" value="ABM80701.1"/>
    <property type="molecule type" value="Genomic_DNA"/>
</dbReference>
<evidence type="ECO:0000256" key="5">
    <source>
        <dbReference type="SAM" id="Phobius"/>
    </source>
</evidence>
<dbReference type="PANTHER" id="PTHR43471">
    <property type="entry name" value="ABC TRANSPORTER PERMEASE"/>
    <property type="match status" value="1"/>
</dbReference>
<feature type="transmembrane region" description="Helical" evidence="5">
    <location>
        <begin position="282"/>
        <end position="307"/>
    </location>
</feature>
<keyword evidence="8" id="KW-1185">Reference proteome</keyword>
<dbReference type="KEGG" id="hbu:Hbut_0850"/>
<feature type="transmembrane region" description="Helical" evidence="5">
    <location>
        <begin position="249"/>
        <end position="270"/>
    </location>
</feature>
<dbReference type="EnsemblBacteria" id="ABM80701">
    <property type="protein sequence ID" value="ABM80701"/>
    <property type="gene ID" value="Hbut_0850"/>
</dbReference>
<dbReference type="PANTHER" id="PTHR43471:SF3">
    <property type="entry name" value="ABC TRANSPORTER PERMEASE PROTEIN NATB"/>
    <property type="match status" value="1"/>
</dbReference>
<reference evidence="7 8" key="1">
    <citation type="journal article" date="2007" name="Archaea">
        <title>The genome of Hyperthermus butylicus: a sulfur-reducing, peptide fermenting, neutrophilic Crenarchaeote growing up to 108 degrees C.</title>
        <authorList>
            <person name="Brugger K."/>
            <person name="Chen L."/>
            <person name="Stark M."/>
            <person name="Zibat A."/>
            <person name="Redder P."/>
            <person name="Ruepp A."/>
            <person name="Awayez M."/>
            <person name="She Q."/>
            <person name="Garrett R.A."/>
            <person name="Klenk H.P."/>
        </authorList>
    </citation>
    <scope>NUCLEOTIDE SEQUENCE [LARGE SCALE GENOMIC DNA]</scope>
    <source>
        <strain evidence="8">DSM 5456 / JCM 9403 / PLM1-5</strain>
    </source>
</reference>
<dbReference type="eggNOG" id="arCOG01462">
    <property type="taxonomic scope" value="Archaea"/>
</dbReference>
<organism evidence="7 8">
    <name type="scientific">Hyperthermus butylicus (strain DSM 5456 / JCM 9403 / PLM1-5)</name>
    <dbReference type="NCBI Taxonomy" id="415426"/>
    <lineage>
        <taxon>Archaea</taxon>
        <taxon>Thermoproteota</taxon>
        <taxon>Thermoprotei</taxon>
        <taxon>Desulfurococcales</taxon>
        <taxon>Pyrodictiaceae</taxon>
        <taxon>Hyperthermus</taxon>
    </lineage>
</organism>
<dbReference type="Proteomes" id="UP000002593">
    <property type="component" value="Chromosome"/>
</dbReference>
<dbReference type="GO" id="GO:0016020">
    <property type="term" value="C:membrane"/>
    <property type="evidence" value="ECO:0007669"/>
    <property type="project" value="UniProtKB-SubCell"/>
</dbReference>
<feature type="transmembrane region" description="Helical" evidence="5">
    <location>
        <begin position="370"/>
        <end position="392"/>
    </location>
</feature>
<dbReference type="OrthoDB" id="37107at2157"/>
<evidence type="ECO:0000259" key="6">
    <source>
        <dbReference type="Pfam" id="PF12698"/>
    </source>
</evidence>
<comment type="subcellular location">
    <subcellularLocation>
        <location evidence="1">Membrane</location>
        <topology evidence="1">Multi-pass membrane protein</topology>
    </subcellularLocation>
</comment>
<feature type="domain" description="ABC-2 type transporter transmembrane" evidence="6">
    <location>
        <begin position="22"/>
        <end position="390"/>
    </location>
</feature>
<feature type="transmembrane region" description="Helical" evidence="5">
    <location>
        <begin position="313"/>
        <end position="333"/>
    </location>
</feature>
<keyword evidence="4 5" id="KW-0472">Membrane</keyword>
<dbReference type="STRING" id="415426.Hbut_0850"/>
<proteinExistence type="predicted"/>
<keyword evidence="2 5" id="KW-0812">Transmembrane</keyword>
<dbReference type="AlphaFoldDB" id="A2BL40"/>
<gene>
    <name evidence="7" type="ordered locus">Hbut_0850</name>
</gene>
<dbReference type="InterPro" id="IPR013525">
    <property type="entry name" value="ABC2_TM"/>
</dbReference>
<sequence>MKLLRVRILARKEYLEFIRDRRTIVLMAVSAFLLPLLGVLVTGLKTQQEALVAIVDCDNGSYSLQLTSLLVKTFNSTPGFRVERILGNGSCSPVEGAVLTIIVPRGFTENMSSIDKPGYVFLYKLVGSTAAEDATSIARYVVYQFSRLVAEHRVELLAEQAGISVDPKYVLDPVRVASKTVTVEGRPATEAQERQAMVARFLAFSVFFVLNPAAVAVADSIARERELGTGELLAVSPITRWELVLGKTVGGLVVASIAAGLDLAAALAYIEFSGALVGFEMAWFHALQVVLAVLVTAAITMLVTLLIPGRRAATMVASLVTGAATLIFFATLFVDLTSLPPIIKVALYAIPYTHTALAILSYALGDTITAFLHTMLITGLTVVAIYAAASLYRPDRLVKRW</sequence>
<dbReference type="Gene3D" id="3.40.1710.10">
    <property type="entry name" value="abc type-2 transporter like domain"/>
    <property type="match status" value="1"/>
</dbReference>
<feature type="transmembrane region" description="Helical" evidence="5">
    <location>
        <begin position="24"/>
        <end position="44"/>
    </location>
</feature>
<dbReference type="HOGENOM" id="CLU_055390_0_0_2"/>
<protein>
    <submittedName>
        <fullName evidence="7">Conserved archaeal protein</fullName>
    </submittedName>
</protein>
<dbReference type="GO" id="GO:0140359">
    <property type="term" value="F:ABC-type transporter activity"/>
    <property type="evidence" value="ECO:0007669"/>
    <property type="project" value="InterPro"/>
</dbReference>
<evidence type="ECO:0000256" key="2">
    <source>
        <dbReference type="ARBA" id="ARBA00022692"/>
    </source>
</evidence>
<evidence type="ECO:0000256" key="3">
    <source>
        <dbReference type="ARBA" id="ARBA00022989"/>
    </source>
</evidence>